<feature type="domain" description="HTH tetR-type" evidence="6">
    <location>
        <begin position="27"/>
        <end position="87"/>
    </location>
</feature>
<dbReference type="OrthoDB" id="2570341at2"/>
<dbReference type="Gene3D" id="1.10.10.60">
    <property type="entry name" value="Homeodomain-like"/>
    <property type="match status" value="1"/>
</dbReference>
<dbReference type="STRING" id="526226.Gbro_2698"/>
<dbReference type="RefSeq" id="WP_012834444.1">
    <property type="nucleotide sequence ID" value="NC_013441.1"/>
</dbReference>
<name>D0L827_GORB4</name>
<dbReference type="Proteomes" id="UP000001219">
    <property type="component" value="Chromosome"/>
</dbReference>
<dbReference type="KEGG" id="gbr:Gbro_2698"/>
<dbReference type="HOGENOM" id="CLU_069543_0_1_11"/>
<evidence type="ECO:0000256" key="4">
    <source>
        <dbReference type="ARBA" id="ARBA00023163"/>
    </source>
</evidence>
<sequence length="239" mass="25870">MPKSLVDLLWRDSPHAPVAGSRGPRSRRSLSDVVDGAVTLADASGLDALTIRSLAEALGISAMSMYTHINTRDDLLVLMADTAHARMALPPFGRAGWRARVTRVAESNRQLFVTHPWLLHVTDQRVALGPGTIAKYDHELHAFDGTGLTDVDRDAALTFVLNFVAAGAAAQLRPAQDFDTIWAESAARLERYVGQSHPLARRIGQAAGEAMGAPYSATRAWIFGLQRVLAGLREIIEAD</sequence>
<evidence type="ECO:0000313" key="7">
    <source>
        <dbReference type="EMBL" id="ACY21922.1"/>
    </source>
</evidence>
<dbReference type="InterPro" id="IPR003012">
    <property type="entry name" value="Tet_transcr_reg_TetR"/>
</dbReference>
<evidence type="ECO:0000256" key="2">
    <source>
        <dbReference type="ARBA" id="ARBA00023015"/>
    </source>
</evidence>
<evidence type="ECO:0000313" key="8">
    <source>
        <dbReference type="Proteomes" id="UP000001219"/>
    </source>
</evidence>
<dbReference type="Pfam" id="PF02909">
    <property type="entry name" value="TetR_C_1"/>
    <property type="match status" value="1"/>
</dbReference>
<dbReference type="InterPro" id="IPR036271">
    <property type="entry name" value="Tet_transcr_reg_TetR-rel_C_sf"/>
</dbReference>
<keyword evidence="8" id="KW-1185">Reference proteome</keyword>
<evidence type="ECO:0000256" key="5">
    <source>
        <dbReference type="PROSITE-ProRule" id="PRU00335"/>
    </source>
</evidence>
<keyword evidence="1" id="KW-0678">Repressor</keyword>
<proteinExistence type="predicted"/>
<dbReference type="PROSITE" id="PS50977">
    <property type="entry name" value="HTH_TETR_2"/>
    <property type="match status" value="1"/>
</dbReference>
<organism evidence="7 8">
    <name type="scientific">Gordonia bronchialis (strain ATCC 25592 / DSM 43247 / BCRC 13721 / JCM 3198 / KCTC 3076 / NBRC 16047 / NCTC 10667)</name>
    <name type="common">Rhodococcus bronchialis</name>
    <dbReference type="NCBI Taxonomy" id="526226"/>
    <lineage>
        <taxon>Bacteria</taxon>
        <taxon>Bacillati</taxon>
        <taxon>Actinomycetota</taxon>
        <taxon>Actinomycetes</taxon>
        <taxon>Mycobacteriales</taxon>
        <taxon>Gordoniaceae</taxon>
        <taxon>Gordonia</taxon>
    </lineage>
</organism>
<evidence type="ECO:0000256" key="3">
    <source>
        <dbReference type="ARBA" id="ARBA00023125"/>
    </source>
</evidence>
<dbReference type="InterPro" id="IPR001647">
    <property type="entry name" value="HTH_TetR"/>
</dbReference>
<dbReference type="SUPFAM" id="SSF46689">
    <property type="entry name" value="Homeodomain-like"/>
    <property type="match status" value="1"/>
</dbReference>
<protein>
    <submittedName>
        <fullName evidence="7">Tetracyclin repressor domain protein</fullName>
    </submittedName>
</protein>
<dbReference type="PRINTS" id="PR00400">
    <property type="entry name" value="TETREPRESSOR"/>
</dbReference>
<dbReference type="InterPro" id="IPR004111">
    <property type="entry name" value="Repressor_TetR_C"/>
</dbReference>
<dbReference type="GO" id="GO:0045892">
    <property type="term" value="P:negative regulation of DNA-templated transcription"/>
    <property type="evidence" value="ECO:0007669"/>
    <property type="project" value="InterPro"/>
</dbReference>
<dbReference type="GO" id="GO:0003677">
    <property type="term" value="F:DNA binding"/>
    <property type="evidence" value="ECO:0007669"/>
    <property type="project" value="UniProtKB-UniRule"/>
</dbReference>
<keyword evidence="4" id="KW-0804">Transcription</keyword>
<accession>D0L827</accession>
<keyword evidence="3 5" id="KW-0238">DNA-binding</keyword>
<dbReference type="SUPFAM" id="SSF48498">
    <property type="entry name" value="Tetracyclin repressor-like, C-terminal domain"/>
    <property type="match status" value="1"/>
</dbReference>
<feature type="DNA-binding region" description="H-T-H motif" evidence="5">
    <location>
        <begin position="50"/>
        <end position="69"/>
    </location>
</feature>
<keyword evidence="2" id="KW-0805">Transcription regulation</keyword>
<evidence type="ECO:0000259" key="6">
    <source>
        <dbReference type="PROSITE" id="PS50977"/>
    </source>
</evidence>
<dbReference type="InterPro" id="IPR009057">
    <property type="entry name" value="Homeodomain-like_sf"/>
</dbReference>
<dbReference type="EMBL" id="CP001802">
    <property type="protein sequence ID" value="ACY21922.1"/>
    <property type="molecule type" value="Genomic_DNA"/>
</dbReference>
<dbReference type="Gene3D" id="1.10.357.10">
    <property type="entry name" value="Tetracycline Repressor, domain 2"/>
    <property type="match status" value="1"/>
</dbReference>
<dbReference type="eggNOG" id="COG1309">
    <property type="taxonomic scope" value="Bacteria"/>
</dbReference>
<reference evidence="8" key="1">
    <citation type="submission" date="2009-10" db="EMBL/GenBank/DDBJ databases">
        <title>The complete chromosome of Gordonia bronchialis DSM 43247.</title>
        <authorList>
            <consortium name="US DOE Joint Genome Institute (JGI-PGF)"/>
            <person name="Lucas S."/>
            <person name="Copeland A."/>
            <person name="Lapidus A."/>
            <person name="Glavina del Rio T."/>
            <person name="Dalin E."/>
            <person name="Tice H."/>
            <person name="Bruce D."/>
            <person name="Goodwin L."/>
            <person name="Pitluck S."/>
            <person name="Kyrpides N."/>
            <person name="Mavromatis K."/>
            <person name="Ivanova N."/>
            <person name="Ovchinnikova G."/>
            <person name="Saunders E."/>
            <person name="Brettin T."/>
            <person name="Detter J.C."/>
            <person name="Han C."/>
            <person name="Larimer F."/>
            <person name="Land M."/>
            <person name="Hauser L."/>
            <person name="Markowitz V."/>
            <person name="Cheng J.-F."/>
            <person name="Hugenholtz P."/>
            <person name="Woyke T."/>
            <person name="Wu D."/>
            <person name="Jando M."/>
            <person name="Schneider S."/>
            <person name="Goeker M."/>
            <person name="Klenk H.-P."/>
            <person name="Eisen J.A."/>
        </authorList>
    </citation>
    <scope>NUCLEOTIDE SEQUENCE [LARGE SCALE GENOMIC DNA]</scope>
    <source>
        <strain evidence="8">ATCC 25592 / DSM 43247 / BCRC 13721 / JCM 3198 / KCTC 3076 / NBRC 16047 / NCTC 10667</strain>
    </source>
</reference>
<evidence type="ECO:0000256" key="1">
    <source>
        <dbReference type="ARBA" id="ARBA00022491"/>
    </source>
</evidence>
<gene>
    <name evidence="7" type="ordered locus">Gbro_2698</name>
</gene>
<dbReference type="GO" id="GO:0046677">
    <property type="term" value="P:response to antibiotic"/>
    <property type="evidence" value="ECO:0007669"/>
    <property type="project" value="InterPro"/>
</dbReference>
<reference evidence="7 8" key="2">
    <citation type="journal article" date="2010" name="Stand. Genomic Sci.">
        <title>Complete genome sequence of Gordonia bronchialis type strain (3410).</title>
        <authorList>
            <person name="Ivanova N."/>
            <person name="Sikorski J."/>
            <person name="Jando M."/>
            <person name="Lapidus A."/>
            <person name="Nolan M."/>
            <person name="Lucas S."/>
            <person name="Del Rio T.G."/>
            <person name="Tice H."/>
            <person name="Copeland A."/>
            <person name="Cheng J.F."/>
            <person name="Chen F."/>
            <person name="Bruce D."/>
            <person name="Goodwin L."/>
            <person name="Pitluck S."/>
            <person name="Mavromatis K."/>
            <person name="Ovchinnikova G."/>
            <person name="Pati A."/>
            <person name="Chen A."/>
            <person name="Palaniappan K."/>
            <person name="Land M."/>
            <person name="Hauser L."/>
            <person name="Chang Y.J."/>
            <person name="Jeffries C.D."/>
            <person name="Chain P."/>
            <person name="Saunders E."/>
            <person name="Han C."/>
            <person name="Detter J.C."/>
            <person name="Brettin T."/>
            <person name="Rohde M."/>
            <person name="Goker M."/>
            <person name="Bristow J."/>
            <person name="Eisen J.A."/>
            <person name="Markowitz V."/>
            <person name="Hugenholtz P."/>
            <person name="Klenk H.P."/>
            <person name="Kyrpides N.C."/>
        </authorList>
    </citation>
    <scope>NUCLEOTIDE SEQUENCE [LARGE SCALE GENOMIC DNA]</scope>
    <source>
        <strain evidence="8">ATCC 25592 / DSM 43247 / BCRC 13721 / JCM 3198 / KCTC 3076 / NBRC 16047 / NCTC 10667</strain>
    </source>
</reference>
<dbReference type="AlphaFoldDB" id="D0L827"/>